<reference evidence="1" key="2">
    <citation type="journal article" date="2021" name="J Anim Sci Technol">
        <title>Complete genome sequence of Paenibacillus konkukensis sp. nov. SK3146 as a potential probiotic strain.</title>
        <authorList>
            <person name="Jung H.I."/>
            <person name="Park S."/>
            <person name="Niu K.M."/>
            <person name="Lee S.W."/>
            <person name="Kothari D."/>
            <person name="Yi K.J."/>
            <person name="Kim S.K."/>
        </authorList>
    </citation>
    <scope>NUCLEOTIDE SEQUENCE</scope>
    <source>
        <strain evidence="1">SK3146</strain>
    </source>
</reference>
<evidence type="ECO:0000313" key="1">
    <source>
        <dbReference type="EMBL" id="UQZ86655.1"/>
    </source>
</evidence>
<evidence type="ECO:0000313" key="2">
    <source>
        <dbReference type="Proteomes" id="UP001057134"/>
    </source>
</evidence>
<dbReference type="EMBL" id="CP027059">
    <property type="protein sequence ID" value="UQZ86655.1"/>
    <property type="molecule type" value="Genomic_DNA"/>
</dbReference>
<gene>
    <name evidence="1" type="ORF">SK3146_05948</name>
</gene>
<reference evidence="1" key="1">
    <citation type="submission" date="2018-02" db="EMBL/GenBank/DDBJ databases">
        <authorList>
            <person name="Kim S.-K."/>
            <person name="Jung H.-I."/>
            <person name="Lee S.-W."/>
        </authorList>
    </citation>
    <scope>NUCLEOTIDE SEQUENCE</scope>
    <source>
        <strain evidence="1">SK3146</strain>
    </source>
</reference>
<name>A0ABY4RW96_9BACL</name>
<proteinExistence type="predicted"/>
<dbReference type="Proteomes" id="UP001057134">
    <property type="component" value="Chromosome"/>
</dbReference>
<accession>A0ABY4RW96</accession>
<sequence>MNWHYEENKLKLHILHSLARSQRALARIIESMADVSEIPAASAERVAEQIDAISRYQKQLAVKLTGIRIRKFRRGHPGALWLNRTLLSAEKRSGKRESGK</sequence>
<dbReference type="RefSeq" id="WP_249862175.1">
    <property type="nucleotide sequence ID" value="NZ_CP027059.1"/>
</dbReference>
<protein>
    <submittedName>
        <fullName evidence="1">Uncharacterized protein</fullName>
    </submittedName>
</protein>
<organism evidence="1 2">
    <name type="scientific">Paenibacillus konkukensis</name>
    <dbReference type="NCBI Taxonomy" id="2020716"/>
    <lineage>
        <taxon>Bacteria</taxon>
        <taxon>Bacillati</taxon>
        <taxon>Bacillota</taxon>
        <taxon>Bacilli</taxon>
        <taxon>Bacillales</taxon>
        <taxon>Paenibacillaceae</taxon>
        <taxon>Paenibacillus</taxon>
    </lineage>
</organism>
<keyword evidence="2" id="KW-1185">Reference proteome</keyword>